<feature type="compositionally biased region" description="Pro residues" evidence="1">
    <location>
        <begin position="55"/>
        <end position="77"/>
    </location>
</feature>
<evidence type="ECO:0000313" key="3">
    <source>
        <dbReference type="EMBL" id="UQX86792.1"/>
    </source>
</evidence>
<proteinExistence type="predicted"/>
<dbReference type="RefSeq" id="WP_249769171.1">
    <property type="nucleotide sequence ID" value="NZ_CP097332.1"/>
</dbReference>
<reference evidence="3" key="1">
    <citation type="journal article" date="2018" name="Int. J. Syst. Evol. Microbiol.">
        <title>Jatrophihabitans telluris sp. nov., isolated from sediment soil of lava forest wetlands and the emended description of the genus Jatrophihabitans.</title>
        <authorList>
            <person name="Lee K.C."/>
            <person name="Suh M.K."/>
            <person name="Eom M.K."/>
            <person name="Kim K.K."/>
            <person name="Kim J.S."/>
            <person name="Kim D.S."/>
            <person name="Ko S.H."/>
            <person name="Shin Y.K."/>
            <person name="Lee J.S."/>
        </authorList>
    </citation>
    <scope>NUCLEOTIDE SEQUENCE</scope>
    <source>
        <strain evidence="3">N237</strain>
    </source>
</reference>
<keyword evidence="2" id="KW-1133">Transmembrane helix</keyword>
<keyword evidence="2" id="KW-0472">Membrane</keyword>
<reference evidence="3" key="2">
    <citation type="submission" date="2022-05" db="EMBL/GenBank/DDBJ databases">
        <authorList>
            <person name="Kim J.-S."/>
            <person name="Lee K."/>
            <person name="Suh M."/>
            <person name="Eom M."/>
            <person name="Kim J.-S."/>
            <person name="Kim D.-S."/>
            <person name="Ko S.-H."/>
            <person name="Shin Y."/>
            <person name="Lee J.-S."/>
        </authorList>
    </citation>
    <scope>NUCLEOTIDE SEQUENCE</scope>
    <source>
        <strain evidence="3">N237</strain>
    </source>
</reference>
<feature type="transmembrane region" description="Helical" evidence="2">
    <location>
        <begin position="119"/>
        <end position="139"/>
    </location>
</feature>
<feature type="region of interest" description="Disordered" evidence="1">
    <location>
        <begin position="141"/>
        <end position="184"/>
    </location>
</feature>
<feature type="compositionally biased region" description="Pro residues" evidence="1">
    <location>
        <begin position="84"/>
        <end position="102"/>
    </location>
</feature>
<protein>
    <submittedName>
        <fullName evidence="3">Uncharacterized protein</fullName>
    </submittedName>
</protein>
<gene>
    <name evidence="3" type="ORF">M6D93_10780</name>
</gene>
<keyword evidence="4" id="KW-1185">Reference proteome</keyword>
<dbReference type="EMBL" id="CP097332">
    <property type="protein sequence ID" value="UQX86792.1"/>
    <property type="molecule type" value="Genomic_DNA"/>
</dbReference>
<feature type="compositionally biased region" description="Acidic residues" evidence="1">
    <location>
        <begin position="1"/>
        <end position="12"/>
    </location>
</feature>
<keyword evidence="2" id="KW-0812">Transmembrane</keyword>
<sequence>MDEPLDPVDDLDLAVPAWVQQATGDAPPPPGSPGAIALDLPAAAATNETWVLPRLPGPEPDSSPPPPYLPPSQPPSQPSFQPSFQPPSQPSFQPPSQPPSQPAPRRDPNRSRGPGRSGLIAAGAVVLVLLIAIAVGVALTQSSTSPSASRPSATARATATSTSLARTPGPSTKPSSPKSAPSKTIAPAASLVAPAGPARTTAYGVRTMQGALGQGATDAGETAALQSCGATQGPVQSIADATAKWTLTLAAFPCASAAKARTAVVGQIMTERQSGATPVASPSTAVHVYALAARPGCQSYTVGRYLSGSKWVALKLCSNGSADPGAVLTSYIKLLFAARYSPS</sequence>
<evidence type="ECO:0000313" key="4">
    <source>
        <dbReference type="Proteomes" id="UP001056336"/>
    </source>
</evidence>
<organism evidence="3 4">
    <name type="scientific">Jatrophihabitans telluris</name>
    <dbReference type="NCBI Taxonomy" id="2038343"/>
    <lineage>
        <taxon>Bacteria</taxon>
        <taxon>Bacillati</taxon>
        <taxon>Actinomycetota</taxon>
        <taxon>Actinomycetes</taxon>
        <taxon>Jatrophihabitantales</taxon>
        <taxon>Jatrophihabitantaceae</taxon>
        <taxon>Jatrophihabitans</taxon>
    </lineage>
</organism>
<evidence type="ECO:0000256" key="2">
    <source>
        <dbReference type="SAM" id="Phobius"/>
    </source>
</evidence>
<dbReference type="Proteomes" id="UP001056336">
    <property type="component" value="Chromosome"/>
</dbReference>
<feature type="compositionally biased region" description="Low complexity" evidence="1">
    <location>
        <begin position="13"/>
        <end position="25"/>
    </location>
</feature>
<evidence type="ECO:0000256" key="1">
    <source>
        <dbReference type="SAM" id="MobiDB-lite"/>
    </source>
</evidence>
<feature type="region of interest" description="Disordered" evidence="1">
    <location>
        <begin position="1"/>
        <end position="116"/>
    </location>
</feature>
<feature type="compositionally biased region" description="Low complexity" evidence="1">
    <location>
        <begin position="33"/>
        <end position="45"/>
    </location>
</feature>
<accession>A0ABY4QU40</accession>
<name>A0ABY4QU40_9ACTN</name>